<dbReference type="Pfam" id="PF25116">
    <property type="entry name" value="CBM87_Agd3"/>
    <property type="match status" value="1"/>
</dbReference>
<dbReference type="Pfam" id="PF25115">
    <property type="entry name" value="Agd3_CE"/>
    <property type="match status" value="1"/>
</dbReference>
<reference evidence="4 5" key="1">
    <citation type="journal article" date="2019" name="Nat. Microbiol.">
        <title>Mediterranean grassland soil C-N compound turnover is dependent on rainfall and depth, and is mediated by genomically divergent microorganisms.</title>
        <authorList>
            <person name="Diamond S."/>
            <person name="Andeer P.F."/>
            <person name="Li Z."/>
            <person name="Crits-Christoph A."/>
            <person name="Burstein D."/>
            <person name="Anantharaman K."/>
            <person name="Lane K.R."/>
            <person name="Thomas B.C."/>
            <person name="Pan C."/>
            <person name="Northen T.R."/>
            <person name="Banfield J.F."/>
        </authorList>
    </citation>
    <scope>NUCLEOTIDE SEQUENCE [LARGE SCALE GENOMIC DNA]</scope>
    <source>
        <strain evidence="4">WS_4</strain>
    </source>
</reference>
<evidence type="ECO:0000313" key="4">
    <source>
        <dbReference type="EMBL" id="TMQ54535.1"/>
    </source>
</evidence>
<dbReference type="InterPro" id="IPR056827">
    <property type="entry name" value="CBM87_Agd3"/>
</dbReference>
<feature type="domain" description="Agd3 CBM87" evidence="3">
    <location>
        <begin position="109"/>
        <end position="259"/>
    </location>
</feature>
<gene>
    <name evidence="4" type="ORF">E6K74_05810</name>
</gene>
<dbReference type="NCBIfam" id="TIGR04183">
    <property type="entry name" value="Por_Secre_tail"/>
    <property type="match status" value="1"/>
</dbReference>
<sequence>MHRDDNEERTMKTMLRCTTTAKTSRGSKWPTWALALLLAAGTTMLVCGHLAFAQLPPPSPLPLPVPPPGLPLGPPELPAIPSLPQVLPSNAPTTSGSTELPVTSATLDARILVISADGTEPVLGAIRQAAEYRGIPYTLYVASKTPGGFTPTMLSDGDAHAYYQGIVLTTGALAYLNGTTWSSAFNASEWQTLWDYQAKYRVRTAIAYAYPTADLGYGPATGVDATTSPISARLTSTGQSVFPYVNAANPIVITKAWTYLAPTAGTGTNVLLTDAQGHALALVRTYPDGRQVLSQTFDGNFFLVHSLTLAHGLMNWVTGGLFLGERHVYVSPQIDDIFIDNDVYGGGTYRINAIDWAVNDAWQTGKQLQSQTSDLHLHMAFNGEGTTGEYAFDTLTPAADATDSQFPWINHTFTHQNLDPDSASYDQIYWEITRNNQTADSMGFANYDRRALITPDVSGLSNPEAMSAAYGAGIRFVITDTSRPGMDNPTPQAGIRNWEEPRILMIPRRPVNLYYNVTTPTEWTNEYNYLYHNYWGRNLSYDEILGKESDVLLQYLLRGEIDPWMFHQANLRAYDGVHSLLGDLLDRTLEKYSRIFVLPIRSLTLAGLGEWTQARMQYNAAGIQASFVPSQGTMTITATEAAVVPVTGLCAESSEVYGGQCISHVSLSPGQTVVLRIGNTPNTGPSVASVAPTGQSELAAIKDLRPNPFTQSTTIAVAMPRRAQSHLAVYDVQGRVVRTLVNRVLEAGTHTITWDGRTDAGNRVAKGVYFAKLESGGLTSARRIVLK</sequence>
<dbReference type="InterPro" id="IPR025965">
    <property type="entry name" value="FlgD/Vpr_Ig-like"/>
</dbReference>
<organism evidence="4 5">
    <name type="scientific">Eiseniibacteriota bacterium</name>
    <dbReference type="NCBI Taxonomy" id="2212470"/>
    <lineage>
        <taxon>Bacteria</taxon>
        <taxon>Candidatus Eiseniibacteriota</taxon>
    </lineage>
</organism>
<evidence type="ECO:0000259" key="2">
    <source>
        <dbReference type="Pfam" id="PF25115"/>
    </source>
</evidence>
<name>A0A538ST30_UNCEI</name>
<feature type="domain" description="FlgD/Vpr Ig-like" evidence="1">
    <location>
        <begin position="710"/>
        <end position="774"/>
    </location>
</feature>
<proteinExistence type="predicted"/>
<dbReference type="InterPro" id="IPR056826">
    <property type="entry name" value="Agd3_CE"/>
</dbReference>
<dbReference type="EMBL" id="VBOU01000069">
    <property type="protein sequence ID" value="TMQ54535.1"/>
    <property type="molecule type" value="Genomic_DNA"/>
</dbReference>
<dbReference type="Proteomes" id="UP000319829">
    <property type="component" value="Unassembled WGS sequence"/>
</dbReference>
<protein>
    <submittedName>
        <fullName evidence="4">T9SS type A sorting domain-containing protein</fullName>
    </submittedName>
</protein>
<dbReference type="AlphaFoldDB" id="A0A538ST30"/>
<evidence type="ECO:0000259" key="1">
    <source>
        <dbReference type="Pfam" id="PF13860"/>
    </source>
</evidence>
<evidence type="ECO:0000259" key="3">
    <source>
        <dbReference type="Pfam" id="PF25116"/>
    </source>
</evidence>
<feature type="domain" description="Agd3 deacetylase" evidence="2">
    <location>
        <begin position="402"/>
        <end position="620"/>
    </location>
</feature>
<accession>A0A538ST30</accession>
<comment type="caution">
    <text evidence="4">The sequence shown here is derived from an EMBL/GenBank/DDBJ whole genome shotgun (WGS) entry which is preliminary data.</text>
</comment>
<dbReference type="Pfam" id="PF13860">
    <property type="entry name" value="FlgD_ig"/>
    <property type="match status" value="1"/>
</dbReference>
<dbReference type="Gene3D" id="2.60.40.4070">
    <property type="match status" value="1"/>
</dbReference>
<evidence type="ECO:0000313" key="5">
    <source>
        <dbReference type="Proteomes" id="UP000319829"/>
    </source>
</evidence>
<dbReference type="InterPro" id="IPR026444">
    <property type="entry name" value="Secre_tail"/>
</dbReference>